<accession>A0A4R4Y8F3</accession>
<gene>
    <name evidence="1" type="ORF">E1288_34740</name>
</gene>
<dbReference type="Gene3D" id="3.40.462.20">
    <property type="match status" value="1"/>
</dbReference>
<organism evidence="1 2">
    <name type="scientific">Saccharopolyspora elongata</name>
    <dbReference type="NCBI Taxonomy" id="2530387"/>
    <lineage>
        <taxon>Bacteria</taxon>
        <taxon>Bacillati</taxon>
        <taxon>Actinomycetota</taxon>
        <taxon>Actinomycetes</taxon>
        <taxon>Pseudonocardiales</taxon>
        <taxon>Pseudonocardiaceae</taxon>
        <taxon>Saccharopolyspora</taxon>
    </lineage>
</organism>
<protein>
    <submittedName>
        <fullName evidence="1">Uncharacterized protein</fullName>
    </submittedName>
</protein>
<keyword evidence="2" id="KW-1185">Reference proteome</keyword>
<reference evidence="1 2" key="1">
    <citation type="submission" date="2019-03" db="EMBL/GenBank/DDBJ databases">
        <title>Draft genome sequences of novel Actinobacteria.</title>
        <authorList>
            <person name="Sahin N."/>
            <person name="Ay H."/>
            <person name="Saygin H."/>
        </authorList>
    </citation>
    <scope>NUCLEOTIDE SEQUENCE [LARGE SCALE GENOMIC DNA]</scope>
    <source>
        <strain evidence="1 2">7K502</strain>
    </source>
</reference>
<comment type="caution">
    <text evidence="1">The sequence shown here is derived from an EMBL/GenBank/DDBJ whole genome shotgun (WGS) entry which is preliminary data.</text>
</comment>
<dbReference type="RefSeq" id="WP_132492888.1">
    <property type="nucleotide sequence ID" value="NZ_SMKW01000067.1"/>
</dbReference>
<evidence type="ECO:0000313" key="2">
    <source>
        <dbReference type="Proteomes" id="UP000294947"/>
    </source>
</evidence>
<evidence type="ECO:0000313" key="1">
    <source>
        <dbReference type="EMBL" id="TDD40761.1"/>
    </source>
</evidence>
<name>A0A4R4Y8F3_9PSEU</name>
<dbReference type="Proteomes" id="UP000294947">
    <property type="component" value="Unassembled WGS sequence"/>
</dbReference>
<dbReference type="AlphaFoldDB" id="A0A4R4Y8F3"/>
<sequence>MLGTGDPALTNPSLRAKYKSAYLRAVPLPEQVATIYRHLTTSDYRNPDALLLVASYGVRINSAHPRATAVA</sequence>
<dbReference type="EMBL" id="SMKW01000067">
    <property type="protein sequence ID" value="TDD40761.1"/>
    <property type="molecule type" value="Genomic_DNA"/>
</dbReference>
<proteinExistence type="predicted"/>